<dbReference type="FunFam" id="2.60.40.650:FF:000004">
    <property type="entry name" value="Sulfite oxidase, putative"/>
    <property type="match status" value="1"/>
</dbReference>
<evidence type="ECO:0000256" key="3">
    <source>
        <dbReference type="ARBA" id="ARBA00022723"/>
    </source>
</evidence>
<comment type="cofactor">
    <cofactor evidence="1">
        <name>Mo-molybdopterin</name>
        <dbReference type="ChEBI" id="CHEBI:71302"/>
    </cofactor>
</comment>
<dbReference type="EC" id="1.8.5.-" evidence="8"/>
<keyword evidence="2" id="KW-0500">Molybdenum</keyword>
<keyword evidence="3" id="KW-0479">Metal-binding</keyword>
<dbReference type="GO" id="GO:0020037">
    <property type="term" value="F:heme binding"/>
    <property type="evidence" value="ECO:0007669"/>
    <property type="project" value="TreeGrafter"/>
</dbReference>
<dbReference type="EMBL" id="LR743504">
    <property type="protein sequence ID" value="CAA2107006.1"/>
    <property type="molecule type" value="Genomic_DNA"/>
</dbReference>
<sequence>MPSDTSRAPRRSSSRRGFLRLAGGAAGGIATAAHALDAGDPLAIPDWSRTPGAPSASPPYGRPSPYEPLGRRSRTPPAFPGASSTGTPLQHLHGIITPNGLHFERHHAGVPAIDPERHRLAIHGLVERPLILTMDDLVRMPSVSRIHFLECSGNTPWLGAKPGWTIQESHGLLSCAEWTGVELATLLDEVGVKPGAAWILAEGADAAGMTRSIPLDLARDGAILAYAQNGERLRPEQGYPLRLFVPGVEGNLSIKWLRRLKVGDQPFQTREETSKYTDLMPDGSARQFTFVMEAKSVITTPSGGEQLRTPGFREIRGLAWTGRGRIAGVEVSTDGGARWQAAALEGPILPRCLTRFRLPWRWEGGPAHLLSRATDETGYVQPPRAALVSVRGTQSFYHNNGITGWHIAAEGGVSHAV</sequence>
<dbReference type="GO" id="GO:0006790">
    <property type="term" value="P:sulfur compound metabolic process"/>
    <property type="evidence" value="ECO:0007669"/>
    <property type="project" value="TreeGrafter"/>
</dbReference>
<dbReference type="FunFam" id="3.90.420.10:FF:000006">
    <property type="entry name" value="Sulfur dehydrogenase subunit SoxC"/>
    <property type="match status" value="1"/>
</dbReference>
<evidence type="ECO:0000256" key="1">
    <source>
        <dbReference type="ARBA" id="ARBA00001924"/>
    </source>
</evidence>
<dbReference type="InterPro" id="IPR000572">
    <property type="entry name" value="OxRdtase_Mopterin-bd_dom"/>
</dbReference>
<dbReference type="PROSITE" id="PS51318">
    <property type="entry name" value="TAT"/>
    <property type="match status" value="1"/>
</dbReference>
<feature type="domain" description="Moybdenum cofactor oxidoreductase dimerisation" evidence="7">
    <location>
        <begin position="288"/>
        <end position="402"/>
    </location>
</feature>
<feature type="region of interest" description="Disordered" evidence="5">
    <location>
        <begin position="41"/>
        <end position="90"/>
    </location>
</feature>
<dbReference type="NCBIfam" id="TIGR04555">
    <property type="entry name" value="sulfite_DH_soxC"/>
    <property type="match status" value="1"/>
</dbReference>
<organism evidence="8">
    <name type="scientific">Methylobacterium bullatum</name>
    <dbReference type="NCBI Taxonomy" id="570505"/>
    <lineage>
        <taxon>Bacteria</taxon>
        <taxon>Pseudomonadati</taxon>
        <taxon>Pseudomonadota</taxon>
        <taxon>Alphaproteobacteria</taxon>
        <taxon>Hyphomicrobiales</taxon>
        <taxon>Methylobacteriaceae</taxon>
        <taxon>Methylobacterium</taxon>
    </lineage>
</organism>
<dbReference type="InterPro" id="IPR030835">
    <property type="entry name" value="Sulfite_DH_SoxC"/>
</dbReference>
<dbReference type="InterPro" id="IPR014756">
    <property type="entry name" value="Ig_E-set"/>
</dbReference>
<name>A0A679J3Q4_9HYPH</name>
<dbReference type="GO" id="GO:0043546">
    <property type="term" value="F:molybdopterin cofactor binding"/>
    <property type="evidence" value="ECO:0007669"/>
    <property type="project" value="TreeGrafter"/>
</dbReference>
<evidence type="ECO:0000259" key="7">
    <source>
        <dbReference type="Pfam" id="PF03404"/>
    </source>
</evidence>
<proteinExistence type="predicted"/>
<evidence type="ECO:0000256" key="4">
    <source>
        <dbReference type="ARBA" id="ARBA00023002"/>
    </source>
</evidence>
<dbReference type="Gene3D" id="2.60.40.650">
    <property type="match status" value="1"/>
</dbReference>
<dbReference type="InterPro" id="IPR005066">
    <property type="entry name" value="MoCF_OxRdtse_dimer"/>
</dbReference>
<dbReference type="Pfam" id="PF00174">
    <property type="entry name" value="Oxidored_molyb"/>
    <property type="match status" value="1"/>
</dbReference>
<keyword evidence="4 8" id="KW-0560">Oxidoreductase</keyword>
<dbReference type="GO" id="GO:0008482">
    <property type="term" value="F:sulfite oxidase activity"/>
    <property type="evidence" value="ECO:0007669"/>
    <property type="project" value="TreeGrafter"/>
</dbReference>
<evidence type="ECO:0000313" key="8">
    <source>
        <dbReference type="EMBL" id="CAA2107006.1"/>
    </source>
</evidence>
<dbReference type="PANTHER" id="PTHR19372">
    <property type="entry name" value="SULFITE REDUCTASE"/>
    <property type="match status" value="1"/>
</dbReference>
<evidence type="ECO:0000256" key="5">
    <source>
        <dbReference type="SAM" id="MobiDB-lite"/>
    </source>
</evidence>
<dbReference type="Gene3D" id="3.90.420.10">
    <property type="entry name" value="Oxidoreductase, molybdopterin-binding domain"/>
    <property type="match status" value="1"/>
</dbReference>
<dbReference type="InterPro" id="IPR006311">
    <property type="entry name" value="TAT_signal"/>
</dbReference>
<dbReference type="SUPFAM" id="SSF81296">
    <property type="entry name" value="E set domains"/>
    <property type="match status" value="1"/>
</dbReference>
<evidence type="ECO:0000256" key="2">
    <source>
        <dbReference type="ARBA" id="ARBA00022505"/>
    </source>
</evidence>
<dbReference type="InterPro" id="IPR008335">
    <property type="entry name" value="Mopterin_OxRdtase_euk"/>
</dbReference>
<feature type="compositionally biased region" description="Pro residues" evidence="5">
    <location>
        <begin position="56"/>
        <end position="66"/>
    </location>
</feature>
<gene>
    <name evidence="8" type="primary">msrP_8</name>
    <name evidence="8" type="ORF">MBUL_03947</name>
</gene>
<dbReference type="PRINTS" id="PR00407">
    <property type="entry name" value="EUMOPTERIN"/>
</dbReference>
<protein>
    <submittedName>
        <fullName evidence="8">Protein-methionine-sulfoxide reductase catalytic subunit MsrP</fullName>
        <ecNumber evidence="8">1.8.5.-</ecNumber>
    </submittedName>
</protein>
<evidence type="ECO:0000259" key="6">
    <source>
        <dbReference type="Pfam" id="PF00174"/>
    </source>
</evidence>
<dbReference type="SUPFAM" id="SSF56524">
    <property type="entry name" value="Oxidoreductase molybdopterin-binding domain"/>
    <property type="match status" value="1"/>
</dbReference>
<reference evidence="8" key="1">
    <citation type="submission" date="2019-12" db="EMBL/GenBank/DDBJ databases">
        <authorList>
            <person name="Cremers G."/>
        </authorList>
    </citation>
    <scope>NUCLEOTIDE SEQUENCE</scope>
    <source>
        <strain evidence="8">Mbul1</strain>
    </source>
</reference>
<dbReference type="PANTHER" id="PTHR19372:SF7">
    <property type="entry name" value="SULFITE OXIDASE, MITOCHONDRIAL"/>
    <property type="match status" value="1"/>
</dbReference>
<accession>A0A679J3Q4</accession>
<feature type="domain" description="Oxidoreductase molybdopterin-binding" evidence="6">
    <location>
        <begin position="107"/>
        <end position="269"/>
    </location>
</feature>
<dbReference type="AlphaFoldDB" id="A0A679J3Q4"/>
<dbReference type="GO" id="GO:0030151">
    <property type="term" value="F:molybdenum ion binding"/>
    <property type="evidence" value="ECO:0007669"/>
    <property type="project" value="InterPro"/>
</dbReference>
<dbReference type="InterPro" id="IPR036374">
    <property type="entry name" value="OxRdtase_Mopterin-bd_sf"/>
</dbReference>
<dbReference type="Pfam" id="PF03404">
    <property type="entry name" value="Mo-co_dimer"/>
    <property type="match status" value="1"/>
</dbReference>